<dbReference type="Proteomes" id="UP000299102">
    <property type="component" value="Unassembled WGS sequence"/>
</dbReference>
<reference evidence="2 3" key="1">
    <citation type="journal article" date="2019" name="Commun. Biol.">
        <title>The bagworm genome reveals a unique fibroin gene that provides high tensile strength.</title>
        <authorList>
            <person name="Kono N."/>
            <person name="Nakamura H."/>
            <person name="Ohtoshi R."/>
            <person name="Tomita M."/>
            <person name="Numata K."/>
            <person name="Arakawa K."/>
        </authorList>
    </citation>
    <scope>NUCLEOTIDE SEQUENCE [LARGE SCALE GENOMIC DNA]</scope>
</reference>
<evidence type="ECO:0000313" key="3">
    <source>
        <dbReference type="Proteomes" id="UP000299102"/>
    </source>
</evidence>
<protein>
    <submittedName>
        <fullName evidence="2">Uncharacterized protein</fullName>
    </submittedName>
</protein>
<dbReference type="STRING" id="151549.A0A4C1TG60"/>
<feature type="region of interest" description="Disordered" evidence="1">
    <location>
        <begin position="97"/>
        <end position="146"/>
    </location>
</feature>
<proteinExistence type="predicted"/>
<dbReference type="EMBL" id="BGZK01005310">
    <property type="protein sequence ID" value="GBP13483.1"/>
    <property type="molecule type" value="Genomic_DNA"/>
</dbReference>
<evidence type="ECO:0000256" key="1">
    <source>
        <dbReference type="SAM" id="MobiDB-lite"/>
    </source>
</evidence>
<sequence>MMDVSSSTVVPSMPNANDDTNMLELNTPLNTLQFSEIEQQFATRSSSGQMLPNVVRANESSNPTQSSLSSDDTIMRDSQNTTDNIILQQVSRHQLKSFGCSGSGDGNSSNINSTGNSMGRQSSNDFPVKKGRISKNSQRPFRREPHNYDKANQHCIRPLFISKCWLNSKESTNATTCTAPATACFIRQHPAAPGHCLSVSATNN</sequence>
<accession>A0A4C1TG60</accession>
<dbReference type="OrthoDB" id="6022628at2759"/>
<organism evidence="2 3">
    <name type="scientific">Eumeta variegata</name>
    <name type="common">Bagworm moth</name>
    <name type="synonym">Eumeta japonica</name>
    <dbReference type="NCBI Taxonomy" id="151549"/>
    <lineage>
        <taxon>Eukaryota</taxon>
        <taxon>Metazoa</taxon>
        <taxon>Ecdysozoa</taxon>
        <taxon>Arthropoda</taxon>
        <taxon>Hexapoda</taxon>
        <taxon>Insecta</taxon>
        <taxon>Pterygota</taxon>
        <taxon>Neoptera</taxon>
        <taxon>Endopterygota</taxon>
        <taxon>Lepidoptera</taxon>
        <taxon>Glossata</taxon>
        <taxon>Ditrysia</taxon>
        <taxon>Tineoidea</taxon>
        <taxon>Psychidae</taxon>
        <taxon>Oiketicinae</taxon>
        <taxon>Eumeta</taxon>
    </lineage>
</organism>
<feature type="compositionally biased region" description="Low complexity" evidence="1">
    <location>
        <begin position="106"/>
        <end position="119"/>
    </location>
</feature>
<name>A0A4C1TG60_EUMVA</name>
<comment type="caution">
    <text evidence="2">The sequence shown here is derived from an EMBL/GenBank/DDBJ whole genome shotgun (WGS) entry which is preliminary data.</text>
</comment>
<feature type="region of interest" description="Disordered" evidence="1">
    <location>
        <begin position="56"/>
        <end position="76"/>
    </location>
</feature>
<gene>
    <name evidence="2" type="ORF">EVAR_74013_1</name>
</gene>
<feature type="compositionally biased region" description="Polar residues" evidence="1">
    <location>
        <begin position="58"/>
        <end position="76"/>
    </location>
</feature>
<dbReference type="AlphaFoldDB" id="A0A4C1TG60"/>
<keyword evidence="3" id="KW-1185">Reference proteome</keyword>
<evidence type="ECO:0000313" key="2">
    <source>
        <dbReference type="EMBL" id="GBP13483.1"/>
    </source>
</evidence>